<sequence>MTRYSRDEDEWGQLTGAALKFLIERARLQKMTTYTELNATLVKRTGLRGFDLDLESERAAMGHLLGLVVDRTFPMTKLMISALVHYLNANDAGPGFYHLAAELGLLPRRASTAAKQEFWIGQVKALYAHYA</sequence>
<name>A0ABQ4EGI9_9ACTN</name>
<protein>
    <submittedName>
        <fullName evidence="1">Uncharacterized protein</fullName>
    </submittedName>
</protein>
<proteinExistence type="predicted"/>
<comment type="caution">
    <text evidence="1">The sequence shown here is derived from an EMBL/GenBank/DDBJ whole genome shotgun (WGS) entry which is preliminary data.</text>
</comment>
<keyword evidence="2" id="KW-1185">Reference proteome</keyword>
<organism evidence="1 2">
    <name type="scientific">Plantactinospora endophytica</name>
    <dbReference type="NCBI Taxonomy" id="673535"/>
    <lineage>
        <taxon>Bacteria</taxon>
        <taxon>Bacillati</taxon>
        <taxon>Actinomycetota</taxon>
        <taxon>Actinomycetes</taxon>
        <taxon>Micromonosporales</taxon>
        <taxon>Micromonosporaceae</taxon>
        <taxon>Plantactinospora</taxon>
    </lineage>
</organism>
<dbReference type="RefSeq" id="WP_203871603.1">
    <property type="nucleotide sequence ID" value="NZ_BONW01000061.1"/>
</dbReference>
<accession>A0ABQ4EGI9</accession>
<gene>
    <name evidence="1" type="ORF">Pen02_82680</name>
</gene>
<evidence type="ECO:0000313" key="1">
    <source>
        <dbReference type="EMBL" id="GIG93332.1"/>
    </source>
</evidence>
<reference evidence="1 2" key="1">
    <citation type="submission" date="2021-01" db="EMBL/GenBank/DDBJ databases">
        <title>Whole genome shotgun sequence of Plantactinospora endophytica NBRC 110450.</title>
        <authorList>
            <person name="Komaki H."/>
            <person name="Tamura T."/>
        </authorList>
    </citation>
    <scope>NUCLEOTIDE SEQUENCE [LARGE SCALE GENOMIC DNA]</scope>
    <source>
        <strain evidence="1 2">NBRC 110450</strain>
    </source>
</reference>
<dbReference type="Proteomes" id="UP000646749">
    <property type="component" value="Unassembled WGS sequence"/>
</dbReference>
<dbReference type="EMBL" id="BONW01000061">
    <property type="protein sequence ID" value="GIG93332.1"/>
    <property type="molecule type" value="Genomic_DNA"/>
</dbReference>
<evidence type="ECO:0000313" key="2">
    <source>
        <dbReference type="Proteomes" id="UP000646749"/>
    </source>
</evidence>